<gene>
    <name evidence="4" type="ORF">CABS02_10095</name>
</gene>
<keyword evidence="5" id="KW-1185">Reference proteome</keyword>
<keyword evidence="2" id="KW-0472">Membrane</keyword>
<evidence type="ECO:0000313" key="5">
    <source>
        <dbReference type="Proteomes" id="UP001056436"/>
    </source>
</evidence>
<keyword evidence="2" id="KW-1133">Transmembrane helix</keyword>
<name>A0A9P9X8M5_9PEZI</name>
<evidence type="ECO:0000256" key="3">
    <source>
        <dbReference type="SAM" id="SignalP"/>
    </source>
</evidence>
<reference evidence="4" key="1">
    <citation type="submission" date="2019-01" db="EMBL/GenBank/DDBJ databases">
        <title>Colletotrichum abscissum LGMF1257.</title>
        <authorList>
            <person name="Baroncelli R."/>
        </authorList>
    </citation>
    <scope>NUCLEOTIDE SEQUENCE</scope>
    <source>
        <strain evidence="4">Ca142</strain>
    </source>
</reference>
<organism evidence="4 5">
    <name type="scientific">Colletotrichum abscissum</name>
    <dbReference type="NCBI Taxonomy" id="1671311"/>
    <lineage>
        <taxon>Eukaryota</taxon>
        <taxon>Fungi</taxon>
        <taxon>Dikarya</taxon>
        <taxon>Ascomycota</taxon>
        <taxon>Pezizomycotina</taxon>
        <taxon>Sordariomycetes</taxon>
        <taxon>Hypocreomycetidae</taxon>
        <taxon>Glomerellales</taxon>
        <taxon>Glomerellaceae</taxon>
        <taxon>Colletotrichum</taxon>
        <taxon>Colletotrichum acutatum species complex</taxon>
    </lineage>
</organism>
<feature type="signal peptide" evidence="3">
    <location>
        <begin position="1"/>
        <end position="19"/>
    </location>
</feature>
<feature type="chain" id="PRO_5040181190" evidence="3">
    <location>
        <begin position="20"/>
        <end position="161"/>
    </location>
</feature>
<dbReference type="Proteomes" id="UP001056436">
    <property type="component" value="Unassembled WGS sequence"/>
</dbReference>
<dbReference type="OrthoDB" id="4850603at2759"/>
<evidence type="ECO:0000256" key="1">
    <source>
        <dbReference type="SAM" id="MobiDB-lite"/>
    </source>
</evidence>
<protein>
    <submittedName>
        <fullName evidence="4">Uncharacterized protein</fullName>
    </submittedName>
</protein>
<feature type="compositionally biased region" description="Low complexity" evidence="1">
    <location>
        <begin position="87"/>
        <end position="120"/>
    </location>
</feature>
<feature type="compositionally biased region" description="Polar residues" evidence="1">
    <location>
        <begin position="121"/>
        <end position="131"/>
    </location>
</feature>
<comment type="caution">
    <text evidence="4">The sequence shown here is derived from an EMBL/GenBank/DDBJ whole genome shotgun (WGS) entry which is preliminary data.</text>
</comment>
<accession>A0A9P9X8M5</accession>
<evidence type="ECO:0000256" key="2">
    <source>
        <dbReference type="SAM" id="Phobius"/>
    </source>
</evidence>
<feature type="transmembrane region" description="Helical" evidence="2">
    <location>
        <begin position="138"/>
        <end position="160"/>
    </location>
</feature>
<keyword evidence="3" id="KW-0732">Signal</keyword>
<proteinExistence type="predicted"/>
<keyword evidence="2" id="KW-0812">Transmembrane</keyword>
<feature type="region of interest" description="Disordered" evidence="1">
    <location>
        <begin position="87"/>
        <end position="134"/>
    </location>
</feature>
<sequence length="161" mass="15918">MKPTLCIAAFAGMVNIAAAASPPACLLAAVGQQPKVSSIDDMCTDFMSAMLGNLTSVCQGDNLKEAYKSYASTCAEIGVKVADLPSASTTSATPASTPEAPGSPDPDATSAPSSATPTLTQGNSDGPQESKPSAAGAIAPHAVLFTVLGLSATGLVSIVFL</sequence>
<dbReference type="EMBL" id="SDAQ01000073">
    <property type="protein sequence ID" value="KAI3543218.1"/>
    <property type="molecule type" value="Genomic_DNA"/>
</dbReference>
<evidence type="ECO:0000313" key="4">
    <source>
        <dbReference type="EMBL" id="KAI3543218.1"/>
    </source>
</evidence>
<dbReference type="AlphaFoldDB" id="A0A9P9X8M5"/>